<dbReference type="Proteomes" id="UP000683360">
    <property type="component" value="Unassembled WGS sequence"/>
</dbReference>
<protein>
    <submittedName>
        <fullName evidence="5">Uncharacterized protein</fullName>
    </submittedName>
</protein>
<evidence type="ECO:0000256" key="4">
    <source>
        <dbReference type="SAM" id="MobiDB-lite"/>
    </source>
</evidence>
<proteinExistence type="inferred from homology"/>
<name>A0A8S3SII7_MYTED</name>
<dbReference type="EMBL" id="CAJPWZ010001648">
    <property type="protein sequence ID" value="CAG2219984.1"/>
    <property type="molecule type" value="Genomic_DNA"/>
</dbReference>
<dbReference type="Pfam" id="PF00012">
    <property type="entry name" value="HSP70"/>
    <property type="match status" value="1"/>
</dbReference>
<evidence type="ECO:0000256" key="2">
    <source>
        <dbReference type="ARBA" id="ARBA00022741"/>
    </source>
</evidence>
<evidence type="ECO:0000256" key="1">
    <source>
        <dbReference type="ARBA" id="ARBA00007381"/>
    </source>
</evidence>
<dbReference type="OrthoDB" id="6135436at2759"/>
<feature type="compositionally biased region" description="Polar residues" evidence="4">
    <location>
        <begin position="17"/>
        <end position="42"/>
    </location>
</feature>
<feature type="compositionally biased region" description="Polar residues" evidence="4">
    <location>
        <begin position="1"/>
        <end position="10"/>
    </location>
</feature>
<keyword evidence="2" id="KW-0547">Nucleotide-binding</keyword>
<dbReference type="SUPFAM" id="SSF53067">
    <property type="entry name" value="Actin-like ATPase domain"/>
    <property type="match status" value="1"/>
</dbReference>
<comment type="similarity">
    <text evidence="1">Belongs to the heat shock protein 70 family.</text>
</comment>
<dbReference type="AlphaFoldDB" id="A0A8S3SII7"/>
<keyword evidence="6" id="KW-1185">Reference proteome</keyword>
<feature type="region of interest" description="Disordered" evidence="4">
    <location>
        <begin position="1"/>
        <end position="47"/>
    </location>
</feature>
<dbReference type="PANTHER" id="PTHR14187:SF5">
    <property type="entry name" value="HEAT SHOCK 70 KDA PROTEIN 12A"/>
    <property type="match status" value="1"/>
</dbReference>
<gene>
    <name evidence="5" type="ORF">MEDL_33506</name>
</gene>
<dbReference type="GO" id="GO:0140662">
    <property type="term" value="F:ATP-dependent protein folding chaperone"/>
    <property type="evidence" value="ECO:0007669"/>
    <property type="project" value="InterPro"/>
</dbReference>
<evidence type="ECO:0000256" key="3">
    <source>
        <dbReference type="ARBA" id="ARBA00022840"/>
    </source>
</evidence>
<accession>A0A8S3SII7</accession>
<dbReference type="Gene3D" id="3.30.420.40">
    <property type="match status" value="1"/>
</dbReference>
<dbReference type="InterPro" id="IPR013126">
    <property type="entry name" value="Hsp_70_fam"/>
</dbReference>
<dbReference type="GO" id="GO:0005524">
    <property type="term" value="F:ATP binding"/>
    <property type="evidence" value="ECO:0007669"/>
    <property type="project" value="UniProtKB-KW"/>
</dbReference>
<keyword evidence="3" id="KW-0067">ATP-binding</keyword>
<sequence length="390" mass="43753">MLSYFSGSKANTRKIDSQQSASGSKDITGKIDSQQSESGSKANTRKIDSQQSASFDLEYTQMLYCKLNSIVKLNDPSSCPTVSSSSLDGSWLMEVSYQYVAAIDFGTTYSGVAFSTRVDQMSIFTCDWKDSDLTSSKTPTSVLLNKQKEFRLTLHTEINEEGGKKMKALDVFCIAIKYLKEQVIKKLQSRFMDATDNDVRFVLTVPSLWSDEAKIFMKAAAGKAGIDNDHLILALEPVAASIYCHELRLDFDRRENKFLPLITPGMKLMVIDLGGGTADISVHKCQKDETLEEVIPLLAVPGERLKDEELEDYFHLLHDFEIKKRSIKPKVADDKDIVMQMDVSLMDLIKDCRGGISSHIKKSKYKDLVSTHGQKLHIKADIFRTLLNLQ</sequence>
<evidence type="ECO:0000313" key="6">
    <source>
        <dbReference type="Proteomes" id="UP000683360"/>
    </source>
</evidence>
<dbReference type="PANTHER" id="PTHR14187">
    <property type="entry name" value="ALPHA KINASE/ELONGATION FACTOR 2 KINASE"/>
    <property type="match status" value="1"/>
</dbReference>
<reference evidence="5" key="1">
    <citation type="submission" date="2021-03" db="EMBL/GenBank/DDBJ databases">
        <authorList>
            <person name="Bekaert M."/>
        </authorList>
    </citation>
    <scope>NUCLEOTIDE SEQUENCE</scope>
</reference>
<comment type="caution">
    <text evidence="5">The sequence shown here is derived from an EMBL/GenBank/DDBJ whole genome shotgun (WGS) entry which is preliminary data.</text>
</comment>
<evidence type="ECO:0000313" key="5">
    <source>
        <dbReference type="EMBL" id="CAG2219984.1"/>
    </source>
</evidence>
<dbReference type="InterPro" id="IPR043129">
    <property type="entry name" value="ATPase_NBD"/>
</dbReference>
<organism evidence="5 6">
    <name type="scientific">Mytilus edulis</name>
    <name type="common">Blue mussel</name>
    <dbReference type="NCBI Taxonomy" id="6550"/>
    <lineage>
        <taxon>Eukaryota</taxon>
        <taxon>Metazoa</taxon>
        <taxon>Spiralia</taxon>
        <taxon>Lophotrochozoa</taxon>
        <taxon>Mollusca</taxon>
        <taxon>Bivalvia</taxon>
        <taxon>Autobranchia</taxon>
        <taxon>Pteriomorphia</taxon>
        <taxon>Mytilida</taxon>
        <taxon>Mytiloidea</taxon>
        <taxon>Mytilidae</taxon>
        <taxon>Mytilinae</taxon>
        <taxon>Mytilus</taxon>
    </lineage>
</organism>